<dbReference type="PANTHER" id="PTHR46889:SF4">
    <property type="entry name" value="TRANSPOSASE INSO FOR INSERTION SEQUENCE ELEMENT IS911B-RELATED"/>
    <property type="match status" value="1"/>
</dbReference>
<comment type="caution">
    <text evidence="2">The sequence shown here is derived from an EMBL/GenBank/DDBJ whole genome shotgun (WGS) entry which is preliminary data.</text>
</comment>
<feature type="domain" description="Integrase catalytic" evidence="1">
    <location>
        <begin position="2"/>
        <end position="66"/>
    </location>
</feature>
<dbReference type="InterPro" id="IPR050900">
    <property type="entry name" value="Transposase_IS3/IS150/IS904"/>
</dbReference>
<accession>A0A401Z764</accession>
<evidence type="ECO:0000259" key="1">
    <source>
        <dbReference type="Pfam" id="PF13683"/>
    </source>
</evidence>
<evidence type="ECO:0000313" key="2">
    <source>
        <dbReference type="EMBL" id="GCE02707.1"/>
    </source>
</evidence>
<dbReference type="PANTHER" id="PTHR46889">
    <property type="entry name" value="TRANSPOSASE INSF FOR INSERTION SEQUENCE IS3B-RELATED"/>
    <property type="match status" value="1"/>
</dbReference>
<reference evidence="3" key="1">
    <citation type="submission" date="2018-12" db="EMBL/GenBank/DDBJ databases">
        <title>Tengunoibacter tsumagoiensis gen. nov., sp. nov., Dictyobacter kobayashii sp. nov., D. alpinus sp. nov., and D. joshuensis sp. nov. and description of Dictyobacteraceae fam. nov. within the order Ktedonobacterales isolated from Tengu-no-mugimeshi.</title>
        <authorList>
            <person name="Wang C.M."/>
            <person name="Zheng Y."/>
            <person name="Sakai Y."/>
            <person name="Toyoda A."/>
            <person name="Minakuchi Y."/>
            <person name="Abe K."/>
            <person name="Yokota A."/>
            <person name="Yabe S."/>
        </authorList>
    </citation>
    <scope>NUCLEOTIDE SEQUENCE [LARGE SCALE GENOMIC DNA]</scope>
    <source>
        <strain evidence="3">S-27</strain>
    </source>
</reference>
<dbReference type="EMBL" id="BIFQ01000001">
    <property type="protein sequence ID" value="GCE02707.1"/>
    <property type="molecule type" value="Genomic_DNA"/>
</dbReference>
<dbReference type="Gene3D" id="3.30.420.10">
    <property type="entry name" value="Ribonuclease H-like superfamily/Ribonuclease H"/>
    <property type="match status" value="1"/>
</dbReference>
<gene>
    <name evidence="2" type="ORF">KDAU_00360</name>
</gene>
<sequence>MRVSMSRKSNCYDNAMMESFFGTLKAECVERQTYQTRQDARQAIFSYPETFYNRKRRHSALGYLSPLIFEEGGE</sequence>
<keyword evidence="3" id="KW-1185">Reference proteome</keyword>
<dbReference type="Pfam" id="PF13683">
    <property type="entry name" value="rve_3"/>
    <property type="match status" value="1"/>
</dbReference>
<evidence type="ECO:0000313" key="3">
    <source>
        <dbReference type="Proteomes" id="UP000287224"/>
    </source>
</evidence>
<dbReference type="InterPro" id="IPR036397">
    <property type="entry name" value="RNaseH_sf"/>
</dbReference>
<dbReference type="InterPro" id="IPR012337">
    <property type="entry name" value="RNaseH-like_sf"/>
</dbReference>
<organism evidence="2 3">
    <name type="scientific">Dictyobacter aurantiacus</name>
    <dbReference type="NCBI Taxonomy" id="1936993"/>
    <lineage>
        <taxon>Bacteria</taxon>
        <taxon>Bacillati</taxon>
        <taxon>Chloroflexota</taxon>
        <taxon>Ktedonobacteria</taxon>
        <taxon>Ktedonobacterales</taxon>
        <taxon>Dictyobacteraceae</taxon>
        <taxon>Dictyobacter</taxon>
    </lineage>
</organism>
<dbReference type="AlphaFoldDB" id="A0A401Z764"/>
<dbReference type="GO" id="GO:0003676">
    <property type="term" value="F:nucleic acid binding"/>
    <property type="evidence" value="ECO:0007669"/>
    <property type="project" value="InterPro"/>
</dbReference>
<dbReference type="Proteomes" id="UP000287224">
    <property type="component" value="Unassembled WGS sequence"/>
</dbReference>
<proteinExistence type="predicted"/>
<protein>
    <recommendedName>
        <fullName evidence="1">Integrase catalytic domain-containing protein</fullName>
    </recommendedName>
</protein>
<dbReference type="RefSeq" id="WP_126594058.1">
    <property type="nucleotide sequence ID" value="NZ_BIFQ01000001.1"/>
</dbReference>
<name>A0A401Z764_9CHLR</name>
<dbReference type="SUPFAM" id="SSF53098">
    <property type="entry name" value="Ribonuclease H-like"/>
    <property type="match status" value="1"/>
</dbReference>
<dbReference type="InterPro" id="IPR001584">
    <property type="entry name" value="Integrase_cat-core"/>
</dbReference>
<dbReference type="GO" id="GO:0015074">
    <property type="term" value="P:DNA integration"/>
    <property type="evidence" value="ECO:0007669"/>
    <property type="project" value="InterPro"/>
</dbReference>